<evidence type="ECO:0000313" key="2">
    <source>
        <dbReference type="EMBL" id="GAG20597.1"/>
    </source>
</evidence>
<comment type="caution">
    <text evidence="2">The sequence shown here is derived from an EMBL/GenBank/DDBJ whole genome shotgun (WGS) entry which is preliminary data.</text>
</comment>
<sequence>MREIKFRAWDKTQKRMFEVRKLAIFQFWKGNKTRQKYSVTEENYTCKNIVELMQFTGLKDKNKKEIYEGDILQSYPIRDVIFVVGYGDNMDSNSLWL</sequence>
<dbReference type="Pfam" id="PF09643">
    <property type="entry name" value="YopX"/>
    <property type="match status" value="1"/>
</dbReference>
<feature type="domain" description="YopX protein" evidence="1">
    <location>
        <begin position="5"/>
        <end position="78"/>
    </location>
</feature>
<reference evidence="2" key="1">
    <citation type="journal article" date="2014" name="Front. Microbiol.">
        <title>High frequency of phylogenetically diverse reductive dehalogenase-homologous genes in deep subseafloor sedimentary metagenomes.</title>
        <authorList>
            <person name="Kawai M."/>
            <person name="Futagami T."/>
            <person name="Toyoda A."/>
            <person name="Takaki Y."/>
            <person name="Nishi S."/>
            <person name="Hori S."/>
            <person name="Arai W."/>
            <person name="Tsubouchi T."/>
            <person name="Morono Y."/>
            <person name="Uchiyama I."/>
            <person name="Ito T."/>
            <person name="Fujiyama A."/>
            <person name="Inagaki F."/>
            <person name="Takami H."/>
        </authorList>
    </citation>
    <scope>NUCLEOTIDE SEQUENCE</scope>
    <source>
        <strain evidence="2">Expedition CK06-06</strain>
    </source>
</reference>
<feature type="non-terminal residue" evidence="2">
    <location>
        <position position="97"/>
    </location>
</feature>
<name>X0WBL2_9ZZZZ</name>
<dbReference type="InterPro" id="IPR023385">
    <property type="entry name" value="YopX-like_C"/>
</dbReference>
<dbReference type="InterPro" id="IPR019096">
    <property type="entry name" value="YopX_protein"/>
</dbReference>
<evidence type="ECO:0000259" key="1">
    <source>
        <dbReference type="Pfam" id="PF09643"/>
    </source>
</evidence>
<dbReference type="InterPro" id="IPR010024">
    <property type="entry name" value="CHP16711"/>
</dbReference>
<dbReference type="AlphaFoldDB" id="X0WBL2"/>
<dbReference type="SUPFAM" id="SSF159006">
    <property type="entry name" value="YopX-like"/>
    <property type="match status" value="1"/>
</dbReference>
<organism evidence="2">
    <name type="scientific">marine sediment metagenome</name>
    <dbReference type="NCBI Taxonomy" id="412755"/>
    <lineage>
        <taxon>unclassified sequences</taxon>
        <taxon>metagenomes</taxon>
        <taxon>ecological metagenomes</taxon>
    </lineage>
</organism>
<protein>
    <recommendedName>
        <fullName evidence="1">YopX protein domain-containing protein</fullName>
    </recommendedName>
</protein>
<accession>X0WBL2</accession>
<dbReference type="EMBL" id="BARS01030333">
    <property type="protein sequence ID" value="GAG20597.1"/>
    <property type="molecule type" value="Genomic_DNA"/>
</dbReference>
<gene>
    <name evidence="2" type="ORF">S01H1_47315</name>
</gene>
<dbReference type="NCBIfam" id="TIGR01671">
    <property type="entry name" value="phage_TIGR01671"/>
    <property type="match status" value="1"/>
</dbReference>
<proteinExistence type="predicted"/>
<dbReference type="Gene3D" id="2.30.30.290">
    <property type="entry name" value="YopX-like domains"/>
    <property type="match status" value="1"/>
</dbReference>